<protein>
    <submittedName>
        <fullName evidence="1">Uncharacterized protein</fullName>
    </submittedName>
</protein>
<dbReference type="PANTHER" id="PTHR45734:SF10">
    <property type="entry name" value="BLISTERY, ISOFORM A"/>
    <property type="match status" value="1"/>
</dbReference>
<evidence type="ECO:0000313" key="1">
    <source>
        <dbReference type="EMBL" id="VVC96716.1"/>
    </source>
</evidence>
<dbReference type="InterPro" id="IPR051484">
    <property type="entry name" value="Tensin_PTEN_phosphatase"/>
</dbReference>
<dbReference type="AlphaFoldDB" id="A0A5E4QGT1"/>
<accession>A0A5E4QGT1</accession>
<dbReference type="GO" id="GO:0005925">
    <property type="term" value="C:focal adhesion"/>
    <property type="evidence" value="ECO:0007669"/>
    <property type="project" value="TreeGrafter"/>
</dbReference>
<sequence length="174" mass="18751">MSQSGCWPYICPTVFEVSGSEGSGDGRAARGVFGRGRSLGWPGDLAPPLERLGNRERLGVVVAAYMHYSAICGAPEHALDRYAMRRYLDDRVPVFSLPSNKRYIDTFAGLLAGQIRVNSAPLYLTHVSVAGSLAATTAPTIAFLKIYENFTCVYTSGTWCSPVSSTHAPSIISE</sequence>
<keyword evidence="2" id="KW-1185">Reference proteome</keyword>
<gene>
    <name evidence="1" type="ORF">LSINAPIS_LOCUS8160</name>
</gene>
<name>A0A5E4QGT1_9NEOP</name>
<dbReference type="PANTHER" id="PTHR45734">
    <property type="entry name" value="TENSIN"/>
    <property type="match status" value="1"/>
</dbReference>
<dbReference type="InterPro" id="IPR029021">
    <property type="entry name" value="Prot-tyrosine_phosphatase-like"/>
</dbReference>
<dbReference type="Proteomes" id="UP000324832">
    <property type="component" value="Unassembled WGS sequence"/>
</dbReference>
<reference evidence="1 2" key="1">
    <citation type="submission" date="2017-07" db="EMBL/GenBank/DDBJ databases">
        <authorList>
            <person name="Talla V."/>
            <person name="Backstrom N."/>
        </authorList>
    </citation>
    <scope>NUCLEOTIDE SEQUENCE [LARGE SCALE GENOMIC DNA]</scope>
</reference>
<organism evidence="1 2">
    <name type="scientific">Leptidea sinapis</name>
    <dbReference type="NCBI Taxonomy" id="189913"/>
    <lineage>
        <taxon>Eukaryota</taxon>
        <taxon>Metazoa</taxon>
        <taxon>Ecdysozoa</taxon>
        <taxon>Arthropoda</taxon>
        <taxon>Hexapoda</taxon>
        <taxon>Insecta</taxon>
        <taxon>Pterygota</taxon>
        <taxon>Neoptera</taxon>
        <taxon>Endopterygota</taxon>
        <taxon>Lepidoptera</taxon>
        <taxon>Glossata</taxon>
        <taxon>Ditrysia</taxon>
        <taxon>Papilionoidea</taxon>
        <taxon>Pieridae</taxon>
        <taxon>Dismorphiinae</taxon>
        <taxon>Leptidea</taxon>
    </lineage>
</organism>
<proteinExistence type="predicted"/>
<dbReference type="Gene3D" id="3.90.190.10">
    <property type="entry name" value="Protein tyrosine phosphatase superfamily"/>
    <property type="match status" value="1"/>
</dbReference>
<dbReference type="EMBL" id="FZQP02002857">
    <property type="protein sequence ID" value="VVC96716.1"/>
    <property type="molecule type" value="Genomic_DNA"/>
</dbReference>
<evidence type="ECO:0000313" key="2">
    <source>
        <dbReference type="Proteomes" id="UP000324832"/>
    </source>
</evidence>